<proteinExistence type="predicted"/>
<evidence type="ECO:0000313" key="6">
    <source>
        <dbReference type="Proteomes" id="UP001589810"/>
    </source>
</evidence>
<dbReference type="Pfam" id="PF08241">
    <property type="entry name" value="Methyltransf_11"/>
    <property type="match status" value="1"/>
</dbReference>
<evidence type="ECO:0000256" key="1">
    <source>
        <dbReference type="ARBA" id="ARBA00022603"/>
    </source>
</evidence>
<sequence length="201" mass="21596">MSWDEAAANFDDEPDHGLRDPAVKAAWVALLAPMVPSPHARIADLGCGTGSVSALFAQAGHDVHGVDQSPRMLEIARTKCADTIDSVRLRAGDAAAGSVTLLLGDAADPPLEPCSYDLVFARHVLWTLPPAAVRKWVALLRPGGRLLLVEGRWSTGAGLTADQCRRLVLSHRRHVDVRMLTDPALWGGPIDDERYLLVSDA</sequence>
<dbReference type="PANTHER" id="PTHR43464:SF19">
    <property type="entry name" value="UBIQUINONE BIOSYNTHESIS O-METHYLTRANSFERASE, MITOCHONDRIAL"/>
    <property type="match status" value="1"/>
</dbReference>
<dbReference type="GO" id="GO:0032259">
    <property type="term" value="P:methylation"/>
    <property type="evidence" value="ECO:0007669"/>
    <property type="project" value="UniProtKB-KW"/>
</dbReference>
<dbReference type="PANTHER" id="PTHR43464">
    <property type="entry name" value="METHYLTRANSFERASE"/>
    <property type="match status" value="1"/>
</dbReference>
<keyword evidence="2 5" id="KW-0808">Transferase</keyword>
<dbReference type="CDD" id="cd02440">
    <property type="entry name" value="AdoMet_MTases"/>
    <property type="match status" value="1"/>
</dbReference>
<dbReference type="EC" id="2.1.1.-" evidence="5"/>
<organism evidence="5 6">
    <name type="scientific">Kutzneria chonburiensis</name>
    <dbReference type="NCBI Taxonomy" id="1483604"/>
    <lineage>
        <taxon>Bacteria</taxon>
        <taxon>Bacillati</taxon>
        <taxon>Actinomycetota</taxon>
        <taxon>Actinomycetes</taxon>
        <taxon>Pseudonocardiales</taxon>
        <taxon>Pseudonocardiaceae</taxon>
        <taxon>Kutzneria</taxon>
    </lineage>
</organism>
<keyword evidence="6" id="KW-1185">Reference proteome</keyword>
<dbReference type="Gene3D" id="3.40.50.150">
    <property type="entry name" value="Vaccinia Virus protein VP39"/>
    <property type="match status" value="1"/>
</dbReference>
<keyword evidence="1 5" id="KW-0489">Methyltransferase</keyword>
<evidence type="ECO:0000256" key="3">
    <source>
        <dbReference type="ARBA" id="ARBA00022691"/>
    </source>
</evidence>
<dbReference type="InterPro" id="IPR013216">
    <property type="entry name" value="Methyltransf_11"/>
</dbReference>
<dbReference type="GO" id="GO:0008168">
    <property type="term" value="F:methyltransferase activity"/>
    <property type="evidence" value="ECO:0007669"/>
    <property type="project" value="UniProtKB-KW"/>
</dbReference>
<dbReference type="RefSeq" id="WP_273943714.1">
    <property type="nucleotide sequence ID" value="NZ_CP097263.1"/>
</dbReference>
<dbReference type="InterPro" id="IPR029063">
    <property type="entry name" value="SAM-dependent_MTases_sf"/>
</dbReference>
<reference evidence="5 6" key="1">
    <citation type="submission" date="2024-09" db="EMBL/GenBank/DDBJ databases">
        <authorList>
            <person name="Sun Q."/>
            <person name="Mori K."/>
        </authorList>
    </citation>
    <scope>NUCLEOTIDE SEQUENCE [LARGE SCALE GENOMIC DNA]</scope>
    <source>
        <strain evidence="5 6">TBRC 1432</strain>
    </source>
</reference>
<keyword evidence="3" id="KW-0949">S-adenosyl-L-methionine</keyword>
<dbReference type="SUPFAM" id="SSF53335">
    <property type="entry name" value="S-adenosyl-L-methionine-dependent methyltransferases"/>
    <property type="match status" value="1"/>
</dbReference>
<accession>A0ABV6N134</accession>
<protein>
    <submittedName>
        <fullName evidence="5">Class I SAM-dependent methyltransferase</fullName>
        <ecNumber evidence="5">2.1.1.-</ecNumber>
    </submittedName>
</protein>
<evidence type="ECO:0000313" key="5">
    <source>
        <dbReference type="EMBL" id="MFC0545756.1"/>
    </source>
</evidence>
<gene>
    <name evidence="5" type="ORF">ACFFH7_29865</name>
</gene>
<evidence type="ECO:0000259" key="4">
    <source>
        <dbReference type="Pfam" id="PF08241"/>
    </source>
</evidence>
<dbReference type="Proteomes" id="UP001589810">
    <property type="component" value="Unassembled WGS sequence"/>
</dbReference>
<feature type="domain" description="Methyltransferase type 11" evidence="4">
    <location>
        <begin position="44"/>
        <end position="147"/>
    </location>
</feature>
<evidence type="ECO:0000256" key="2">
    <source>
        <dbReference type="ARBA" id="ARBA00022679"/>
    </source>
</evidence>
<dbReference type="EMBL" id="JBHLUD010000010">
    <property type="protein sequence ID" value="MFC0545756.1"/>
    <property type="molecule type" value="Genomic_DNA"/>
</dbReference>
<name>A0ABV6N134_9PSEU</name>
<comment type="caution">
    <text evidence="5">The sequence shown here is derived from an EMBL/GenBank/DDBJ whole genome shotgun (WGS) entry which is preliminary data.</text>
</comment>